<feature type="transmembrane region" description="Helical" evidence="11">
    <location>
        <begin position="87"/>
        <end position="108"/>
    </location>
</feature>
<comment type="similarity">
    <text evidence="3 11">Belongs to the PIGV family.</text>
</comment>
<dbReference type="GO" id="GO:0031501">
    <property type="term" value="C:mannosyltransferase complex"/>
    <property type="evidence" value="ECO:0007669"/>
    <property type="project" value="TreeGrafter"/>
</dbReference>
<evidence type="ECO:0000256" key="7">
    <source>
        <dbReference type="ARBA" id="ARBA00022692"/>
    </source>
</evidence>
<evidence type="ECO:0000256" key="1">
    <source>
        <dbReference type="ARBA" id="ARBA00004477"/>
    </source>
</evidence>
<evidence type="ECO:0000256" key="4">
    <source>
        <dbReference type="ARBA" id="ARBA00022502"/>
    </source>
</evidence>
<evidence type="ECO:0000256" key="5">
    <source>
        <dbReference type="ARBA" id="ARBA00022676"/>
    </source>
</evidence>
<evidence type="ECO:0000256" key="11">
    <source>
        <dbReference type="RuleBase" id="RU363112"/>
    </source>
</evidence>
<dbReference type="EC" id="2.4.1.-" evidence="11"/>
<dbReference type="EMBL" id="WIXP02000010">
    <property type="protein sequence ID" value="KAF6204106.1"/>
    <property type="molecule type" value="Genomic_DNA"/>
</dbReference>
<keyword evidence="9 11" id="KW-1133">Transmembrane helix</keyword>
<dbReference type="Proteomes" id="UP000466442">
    <property type="component" value="Unassembled WGS sequence"/>
</dbReference>
<keyword evidence="6 11" id="KW-0808">Transferase</keyword>
<name>A0A8S9X7R8_APOLU</name>
<evidence type="ECO:0000256" key="10">
    <source>
        <dbReference type="ARBA" id="ARBA00023136"/>
    </source>
</evidence>
<comment type="caution">
    <text evidence="12">The sequence shown here is derived from an EMBL/GenBank/DDBJ whole genome shotgun (WGS) entry which is preliminary data.</text>
</comment>
<feature type="transmembrane region" description="Helical" evidence="11">
    <location>
        <begin position="328"/>
        <end position="346"/>
    </location>
</feature>
<dbReference type="GO" id="GO:0006506">
    <property type="term" value="P:GPI anchor biosynthetic process"/>
    <property type="evidence" value="ECO:0007669"/>
    <property type="project" value="UniProtKB-KW"/>
</dbReference>
<evidence type="ECO:0000256" key="2">
    <source>
        <dbReference type="ARBA" id="ARBA00004687"/>
    </source>
</evidence>
<evidence type="ECO:0000256" key="8">
    <source>
        <dbReference type="ARBA" id="ARBA00022824"/>
    </source>
</evidence>
<dbReference type="GO" id="GO:0004376">
    <property type="term" value="F:GPI mannosyltransferase activity"/>
    <property type="evidence" value="ECO:0007669"/>
    <property type="project" value="InterPro"/>
</dbReference>
<feature type="transmembrane region" description="Helical" evidence="11">
    <location>
        <begin position="114"/>
        <end position="134"/>
    </location>
</feature>
<comment type="function">
    <text evidence="11">Mannosyltransferase involved in glycosylphosphatidylinositol-anchor biosynthesis.</text>
</comment>
<feature type="transmembrane region" description="Helical" evidence="11">
    <location>
        <begin position="241"/>
        <end position="267"/>
    </location>
</feature>
<evidence type="ECO:0000313" key="13">
    <source>
        <dbReference type="Proteomes" id="UP000466442"/>
    </source>
</evidence>
<dbReference type="InterPro" id="IPR007315">
    <property type="entry name" value="PIG-V/Gpi18"/>
</dbReference>
<sequence>MSAYKRVLYRVAVTSRLTFLGLSLIANVVIPDHKSDGFLAPDLDNVANESLLDRVVWFLFGGLMRWDAQHFLQIARSGYSYHTSFAFFPLFPLAVRSLSVIVQFILGLNVLTSLLLSSVLLNSVLFVEATILLYQLSLAVLKHELFAFHSAIFFCLSPATVFFIAPYSESLFAFCTFKGMLNYATNKMVPSVLWFALSTFVRSNGVINAGYPLHFQWFCIFKICELFSTNRIHISTKIFKSIFLAVLSCGIVILPFFIFQAYSYYLLCMRNVVNHSQAMMRFSETTGIPLVGMPAAITCNGSISMPYFELQRTYWDVGFLMYYKWKQLPNFLLAAPVITIVLYYGLKFLSNNKESIVIPKRLYALTGPPMSIGLPPKVLVYMVQAVYLTITCALCINVQVTTRMIASSSPIIYWIASSQFMTKDNSFVVFRSSSFRSTDDIKPSGVLISTYFMNSALGIELLSNRRAITPNIELERIVTVGSVQCTTAVKTLLQKRNGAALHARRNSRMTKKTKLLPKDYGV</sequence>
<dbReference type="GO" id="GO:0005789">
    <property type="term" value="C:endoplasmic reticulum membrane"/>
    <property type="evidence" value="ECO:0007669"/>
    <property type="project" value="UniProtKB-SubCell"/>
</dbReference>
<dbReference type="Pfam" id="PF04188">
    <property type="entry name" value="Mannosyl_trans2"/>
    <property type="match status" value="1"/>
</dbReference>
<dbReference type="PANTHER" id="PTHR12468">
    <property type="entry name" value="GPI MANNOSYLTRANSFERASE 2"/>
    <property type="match status" value="1"/>
</dbReference>
<dbReference type="AlphaFoldDB" id="A0A8S9X7R8"/>
<dbReference type="PANTHER" id="PTHR12468:SF2">
    <property type="entry name" value="GPI MANNOSYLTRANSFERASE 2"/>
    <property type="match status" value="1"/>
</dbReference>
<proteinExistence type="inferred from homology"/>
<keyword evidence="10 11" id="KW-0472">Membrane</keyword>
<evidence type="ECO:0000256" key="9">
    <source>
        <dbReference type="ARBA" id="ARBA00022989"/>
    </source>
</evidence>
<keyword evidence="13" id="KW-1185">Reference proteome</keyword>
<keyword evidence="8 11" id="KW-0256">Endoplasmic reticulum</keyword>
<evidence type="ECO:0000313" key="12">
    <source>
        <dbReference type="EMBL" id="KAF6204106.1"/>
    </source>
</evidence>
<gene>
    <name evidence="12" type="ORF">GE061_002446</name>
</gene>
<protein>
    <recommendedName>
        <fullName evidence="11">GPI mannosyltransferase 2</fullName>
        <ecNumber evidence="11">2.4.1.-</ecNumber>
    </recommendedName>
</protein>
<evidence type="ECO:0000256" key="6">
    <source>
        <dbReference type="ARBA" id="ARBA00022679"/>
    </source>
</evidence>
<comment type="subcellular location">
    <subcellularLocation>
        <location evidence="1 11">Endoplasmic reticulum membrane</location>
        <topology evidence="1 11">Multi-pass membrane protein</topology>
    </subcellularLocation>
</comment>
<keyword evidence="4 11" id="KW-0337">GPI-anchor biosynthesis</keyword>
<dbReference type="OrthoDB" id="10252502at2759"/>
<feature type="transmembrane region" description="Helical" evidence="11">
    <location>
        <begin position="378"/>
        <end position="398"/>
    </location>
</feature>
<feature type="transmembrane region" description="Helical" evidence="11">
    <location>
        <begin position="7"/>
        <end position="30"/>
    </location>
</feature>
<keyword evidence="5 11" id="KW-0328">Glycosyltransferase</keyword>
<evidence type="ECO:0000256" key="3">
    <source>
        <dbReference type="ARBA" id="ARBA00008698"/>
    </source>
</evidence>
<feature type="transmembrane region" description="Helical" evidence="11">
    <location>
        <begin position="146"/>
        <end position="168"/>
    </location>
</feature>
<dbReference type="GO" id="GO:0000009">
    <property type="term" value="F:alpha-1,6-mannosyltransferase activity"/>
    <property type="evidence" value="ECO:0007669"/>
    <property type="project" value="InterPro"/>
</dbReference>
<comment type="pathway">
    <text evidence="2 11">Glycolipid biosynthesis; glycosylphosphatidylinositol-anchor biosynthesis.</text>
</comment>
<organism evidence="12 13">
    <name type="scientific">Apolygus lucorum</name>
    <name type="common">Small green plant bug</name>
    <name type="synonym">Lygocoris lucorum</name>
    <dbReference type="NCBI Taxonomy" id="248454"/>
    <lineage>
        <taxon>Eukaryota</taxon>
        <taxon>Metazoa</taxon>
        <taxon>Ecdysozoa</taxon>
        <taxon>Arthropoda</taxon>
        <taxon>Hexapoda</taxon>
        <taxon>Insecta</taxon>
        <taxon>Pterygota</taxon>
        <taxon>Neoptera</taxon>
        <taxon>Paraneoptera</taxon>
        <taxon>Hemiptera</taxon>
        <taxon>Heteroptera</taxon>
        <taxon>Panheteroptera</taxon>
        <taxon>Cimicomorpha</taxon>
        <taxon>Miridae</taxon>
        <taxon>Mirini</taxon>
        <taxon>Apolygus</taxon>
    </lineage>
</organism>
<feature type="transmembrane region" description="Helical" evidence="11">
    <location>
        <begin position="287"/>
        <end position="308"/>
    </location>
</feature>
<reference evidence="12" key="1">
    <citation type="journal article" date="2021" name="Mol. Ecol. Resour.">
        <title>Apolygus lucorum genome provides insights into omnivorousness and mesophyll feeding.</title>
        <authorList>
            <person name="Liu Y."/>
            <person name="Liu H."/>
            <person name="Wang H."/>
            <person name="Huang T."/>
            <person name="Liu B."/>
            <person name="Yang B."/>
            <person name="Yin L."/>
            <person name="Li B."/>
            <person name="Zhang Y."/>
            <person name="Zhang S."/>
            <person name="Jiang F."/>
            <person name="Zhang X."/>
            <person name="Ren Y."/>
            <person name="Wang B."/>
            <person name="Wang S."/>
            <person name="Lu Y."/>
            <person name="Wu K."/>
            <person name="Fan W."/>
            <person name="Wang G."/>
        </authorList>
    </citation>
    <scope>NUCLEOTIDE SEQUENCE</scope>
    <source>
        <strain evidence="12">12Hb</strain>
    </source>
</reference>
<keyword evidence="7 11" id="KW-0812">Transmembrane</keyword>
<accession>A0A8S9X7R8</accession>